<sequence>YRIACIMANSLQQLSQDGILQWNCRGLSSKIGEIKTRLQYNKLHVWALLIQEHNKLCSLYNFQGYHNPSIRDRRATTMASAPGKAAVYVSSHIPHTVINMEPWCSDNQEVVGVLTRPFKTPVILVSFYARPQRTRLNLGWIAHLRSTYPGIPILVGGDFNAPYTDWGYRYNSRRGCQVKNIMTDATFTLLNDHAVSTCSVRTVSRTHAPDLTWWLGPGTPQWRVEPDTWGSDHMPIIIGLQRKCIKKIRRRVTITHWDKFRESSIDKVPTEPSEILPALQELLHSNTIVTTVDEGQPQPDLALLQLWAKRRQAEVYASRNPDVPGSRARVNHIAAQARRHEKQLSRRRWHEWCEKLGSGMGNRALWRTFRSMERGHKQPDPAASVRLAMQCTPQDFAEQAARAFFPKYDSASSINCPEIDESEPSAKSDISSPFSMAELIAAIETSKKGTTPGPDGIPYEVFKNMEGEALDSLLHAINKVWENGDIPSDWKHSVVVPIPKPGKSPNNLQALRPISLTATVCKLAEKMLATRVSWWLERHNKYHPAQIGFRSHLGTEDGLSILSEDILQVSPHSHAVRTVVATDITKAYDNIDHEVIISNLIELGLPPRVVRFTYSFLHNRTFAIRVDGKPEACFTSNRGVPQGSVLAPLLFNVALIPLAWQLHRIPDVKFLIYADDVTLWSVHKDVSRQAQQLQEALDVLQNYTRNAGLDISAQKSSYVVVANKAGRRKITQCPFTFTLGAVTIPEASEVRILGLDIHRSGSGAHWLRKVRQSSTKTLHLIRRISSKAAGARTEVARRLVRTVLQPRILYQAQFQRLTLAQLAQLETINRDAMRTITALPRITPIPTLQEHAQLNTIAELISQREKAREIKKQLVPVVAALHAHFQRGSRIDNHPDTMPPWEFTAITSNKTTKLRRSDTSGIIDEWSIIEAPCANTCKVYTDAAMLQDGGRTSFLSTTHNLISGHQRYLSTEASPLVMELQAIHDAVQ</sequence>
<dbReference type="InterPro" id="IPR043502">
    <property type="entry name" value="DNA/RNA_pol_sf"/>
</dbReference>
<organism evidence="2">
    <name type="scientific">Rhipicephalus pulchellus</name>
    <name type="common">Yellow backed tick</name>
    <name type="synonym">Dermacentor pulchellus</name>
    <dbReference type="NCBI Taxonomy" id="72859"/>
    <lineage>
        <taxon>Eukaryota</taxon>
        <taxon>Metazoa</taxon>
        <taxon>Ecdysozoa</taxon>
        <taxon>Arthropoda</taxon>
        <taxon>Chelicerata</taxon>
        <taxon>Arachnida</taxon>
        <taxon>Acari</taxon>
        <taxon>Parasitiformes</taxon>
        <taxon>Ixodida</taxon>
        <taxon>Ixodoidea</taxon>
        <taxon>Ixodidae</taxon>
        <taxon>Rhipicephalinae</taxon>
        <taxon>Rhipicephalus</taxon>
        <taxon>Rhipicephalus</taxon>
    </lineage>
</organism>
<dbReference type="EMBL" id="GACK01003564">
    <property type="protein sequence ID" value="JAA61470.1"/>
    <property type="molecule type" value="mRNA"/>
</dbReference>
<dbReference type="Gene3D" id="3.60.10.10">
    <property type="entry name" value="Endonuclease/exonuclease/phosphatase"/>
    <property type="match status" value="1"/>
</dbReference>
<accession>L7MBT4</accession>
<dbReference type="Pfam" id="PF14529">
    <property type="entry name" value="Exo_endo_phos_2"/>
    <property type="match status" value="1"/>
</dbReference>
<dbReference type="GO" id="GO:0071897">
    <property type="term" value="P:DNA biosynthetic process"/>
    <property type="evidence" value="ECO:0007669"/>
    <property type="project" value="UniProtKB-ARBA"/>
</dbReference>
<proteinExistence type="evidence at transcript level"/>
<dbReference type="AlphaFoldDB" id="L7MBT4"/>
<dbReference type="PROSITE" id="PS50878">
    <property type="entry name" value="RT_POL"/>
    <property type="match status" value="1"/>
</dbReference>
<dbReference type="PANTHER" id="PTHR19446">
    <property type="entry name" value="REVERSE TRANSCRIPTASES"/>
    <property type="match status" value="1"/>
</dbReference>
<reference evidence="2" key="2">
    <citation type="journal article" date="2015" name="J. Proteomics">
        <title>Sexual differences in the sialomes of the zebra tick, Rhipicephalus pulchellus.</title>
        <authorList>
            <person name="Tan A.W."/>
            <person name="Francischetti I.M."/>
            <person name="Slovak M."/>
            <person name="Kini R.M."/>
            <person name="Ribeiro J.M."/>
        </authorList>
    </citation>
    <scope>NUCLEOTIDE SEQUENCE</scope>
    <source>
        <tissue evidence="2">Salivary gland</tissue>
    </source>
</reference>
<dbReference type="Pfam" id="PF00078">
    <property type="entry name" value="RVT_1"/>
    <property type="match status" value="1"/>
</dbReference>
<dbReference type="GO" id="GO:0003824">
    <property type="term" value="F:catalytic activity"/>
    <property type="evidence" value="ECO:0007669"/>
    <property type="project" value="InterPro"/>
</dbReference>
<protein>
    <submittedName>
        <fullName evidence="2">Putative tick transposon</fullName>
    </submittedName>
</protein>
<evidence type="ECO:0000313" key="2">
    <source>
        <dbReference type="EMBL" id="JAA61470.1"/>
    </source>
</evidence>
<dbReference type="CDD" id="cd01650">
    <property type="entry name" value="RT_nLTR_like"/>
    <property type="match status" value="1"/>
</dbReference>
<dbReference type="InterPro" id="IPR005135">
    <property type="entry name" value="Endo/exonuclease/phosphatase"/>
</dbReference>
<feature type="non-terminal residue" evidence="2">
    <location>
        <position position="988"/>
    </location>
</feature>
<name>L7MBT4_RHIPC</name>
<feature type="non-terminal residue" evidence="2">
    <location>
        <position position="1"/>
    </location>
</feature>
<dbReference type="InterPro" id="IPR036691">
    <property type="entry name" value="Endo/exonu/phosph_ase_sf"/>
</dbReference>
<feature type="domain" description="Reverse transcriptase" evidence="1">
    <location>
        <begin position="479"/>
        <end position="757"/>
    </location>
</feature>
<dbReference type="SUPFAM" id="SSF56672">
    <property type="entry name" value="DNA/RNA polymerases"/>
    <property type="match status" value="1"/>
</dbReference>
<dbReference type="InterPro" id="IPR000477">
    <property type="entry name" value="RT_dom"/>
</dbReference>
<reference evidence="2" key="1">
    <citation type="submission" date="2012-11" db="EMBL/GenBank/DDBJ databases">
        <authorList>
            <person name="Lucero-Rivera Y.E."/>
            <person name="Tovar-Ramirez D."/>
        </authorList>
    </citation>
    <scope>NUCLEOTIDE SEQUENCE</scope>
    <source>
        <tissue evidence="2">Salivary gland</tissue>
    </source>
</reference>
<evidence type="ECO:0000259" key="1">
    <source>
        <dbReference type="PROSITE" id="PS50878"/>
    </source>
</evidence>
<dbReference type="SUPFAM" id="SSF56219">
    <property type="entry name" value="DNase I-like"/>
    <property type="match status" value="1"/>
</dbReference>